<dbReference type="EMBL" id="CAJHJT010000001">
    <property type="protein sequence ID" value="CAD6993120.1"/>
    <property type="molecule type" value="Genomic_DNA"/>
</dbReference>
<evidence type="ECO:0000313" key="2">
    <source>
        <dbReference type="Proteomes" id="UP000606786"/>
    </source>
</evidence>
<sequence length="125" mass="13983">MLHYQQESRNAKRLRRRRRRAMQMAFAVPQVCGTKVCPSKQQLVSQLALRSDCKVSVYACVCVFVYVDAIYGRYAALAVAFNQHTNVAQSERQTEKPGAVAATATAPRMQHCLTDRQAGRSGHLV</sequence>
<dbReference type="AlphaFoldDB" id="A0A811U3Z5"/>
<name>A0A811U3Z5_CERCA</name>
<accession>A0A811U3Z5</accession>
<protein>
    <submittedName>
        <fullName evidence="1">(Mediterranean fruit fly) hypothetical protein</fullName>
    </submittedName>
</protein>
<organism evidence="1 2">
    <name type="scientific">Ceratitis capitata</name>
    <name type="common">Mediterranean fruit fly</name>
    <name type="synonym">Tephritis capitata</name>
    <dbReference type="NCBI Taxonomy" id="7213"/>
    <lineage>
        <taxon>Eukaryota</taxon>
        <taxon>Metazoa</taxon>
        <taxon>Ecdysozoa</taxon>
        <taxon>Arthropoda</taxon>
        <taxon>Hexapoda</taxon>
        <taxon>Insecta</taxon>
        <taxon>Pterygota</taxon>
        <taxon>Neoptera</taxon>
        <taxon>Endopterygota</taxon>
        <taxon>Diptera</taxon>
        <taxon>Brachycera</taxon>
        <taxon>Muscomorpha</taxon>
        <taxon>Tephritoidea</taxon>
        <taxon>Tephritidae</taxon>
        <taxon>Ceratitis</taxon>
        <taxon>Ceratitis</taxon>
    </lineage>
</organism>
<dbReference type="Proteomes" id="UP000606786">
    <property type="component" value="Unassembled WGS sequence"/>
</dbReference>
<reference evidence="1" key="1">
    <citation type="submission" date="2020-11" db="EMBL/GenBank/DDBJ databases">
        <authorList>
            <person name="Whitehead M."/>
        </authorList>
    </citation>
    <scope>NUCLEOTIDE SEQUENCE</scope>
    <source>
        <strain evidence="1">EGII</strain>
    </source>
</reference>
<comment type="caution">
    <text evidence="1">The sequence shown here is derived from an EMBL/GenBank/DDBJ whole genome shotgun (WGS) entry which is preliminary data.</text>
</comment>
<proteinExistence type="predicted"/>
<keyword evidence="2" id="KW-1185">Reference proteome</keyword>
<gene>
    <name evidence="1" type="ORF">CCAP1982_LOCUS1945</name>
</gene>
<evidence type="ECO:0000313" key="1">
    <source>
        <dbReference type="EMBL" id="CAD6993120.1"/>
    </source>
</evidence>